<evidence type="ECO:0000256" key="3">
    <source>
        <dbReference type="ARBA" id="ARBA00022837"/>
    </source>
</evidence>
<dbReference type="InterPro" id="IPR002048">
    <property type="entry name" value="EF_hand_dom"/>
</dbReference>
<dbReference type="SMART" id="SM00054">
    <property type="entry name" value="EFh"/>
    <property type="match status" value="5"/>
</dbReference>
<dbReference type="Proteomes" id="UP001642484">
    <property type="component" value="Unassembled WGS sequence"/>
</dbReference>
<dbReference type="InterPro" id="IPR011990">
    <property type="entry name" value="TPR-like_helical_dom_sf"/>
</dbReference>
<dbReference type="Pfam" id="PF13499">
    <property type="entry name" value="EF-hand_7"/>
    <property type="match status" value="1"/>
</dbReference>
<dbReference type="CDD" id="cd00051">
    <property type="entry name" value="EFh"/>
    <property type="match status" value="2"/>
</dbReference>
<protein>
    <recommendedName>
        <fullName evidence="5">EF-hand domain-containing protein</fullName>
    </recommendedName>
</protein>
<dbReference type="PANTHER" id="PTHR10827:SF98">
    <property type="entry name" value="45 KDA CALCIUM-BINDING PROTEIN"/>
    <property type="match status" value="1"/>
</dbReference>
<feature type="domain" description="EF-hand" evidence="5">
    <location>
        <begin position="386"/>
        <end position="421"/>
    </location>
</feature>
<evidence type="ECO:0000256" key="2">
    <source>
        <dbReference type="ARBA" id="ARBA00022737"/>
    </source>
</evidence>
<dbReference type="InterPro" id="IPR018247">
    <property type="entry name" value="EF_Hand_1_Ca_BS"/>
</dbReference>
<evidence type="ECO:0000313" key="6">
    <source>
        <dbReference type="EMBL" id="CAK9049074.1"/>
    </source>
</evidence>
<keyword evidence="2" id="KW-0677">Repeat</keyword>
<dbReference type="Gene3D" id="1.10.238.10">
    <property type="entry name" value="EF-hand"/>
    <property type="match status" value="2"/>
</dbReference>
<feature type="region of interest" description="Disordered" evidence="4">
    <location>
        <begin position="440"/>
        <end position="462"/>
    </location>
</feature>
<dbReference type="InterPro" id="IPR011992">
    <property type="entry name" value="EF-hand-dom_pair"/>
</dbReference>
<dbReference type="Gene3D" id="1.25.40.10">
    <property type="entry name" value="Tetratricopeptide repeat domain"/>
    <property type="match status" value="2"/>
</dbReference>
<feature type="domain" description="EF-hand" evidence="5">
    <location>
        <begin position="67"/>
        <end position="102"/>
    </location>
</feature>
<evidence type="ECO:0000313" key="7">
    <source>
        <dbReference type="Proteomes" id="UP001642484"/>
    </source>
</evidence>
<keyword evidence="7" id="KW-1185">Reference proteome</keyword>
<comment type="caution">
    <text evidence="6">The sequence shown here is derived from an EMBL/GenBank/DDBJ whole genome shotgun (WGS) entry which is preliminary data.</text>
</comment>
<dbReference type="SUPFAM" id="SSF81901">
    <property type="entry name" value="HCP-like"/>
    <property type="match status" value="1"/>
</dbReference>
<organism evidence="6 7">
    <name type="scientific">Durusdinium trenchii</name>
    <dbReference type="NCBI Taxonomy" id="1381693"/>
    <lineage>
        <taxon>Eukaryota</taxon>
        <taxon>Sar</taxon>
        <taxon>Alveolata</taxon>
        <taxon>Dinophyceae</taxon>
        <taxon>Suessiales</taxon>
        <taxon>Symbiodiniaceae</taxon>
        <taxon>Durusdinium</taxon>
    </lineage>
</organism>
<dbReference type="Pfam" id="PF08238">
    <property type="entry name" value="Sel1"/>
    <property type="match status" value="4"/>
</dbReference>
<feature type="domain" description="EF-hand" evidence="5">
    <location>
        <begin position="31"/>
        <end position="66"/>
    </location>
</feature>
<keyword evidence="3" id="KW-0106">Calcium</keyword>
<dbReference type="PANTHER" id="PTHR10827">
    <property type="entry name" value="RETICULOCALBIN"/>
    <property type="match status" value="1"/>
</dbReference>
<dbReference type="InterPro" id="IPR006597">
    <property type="entry name" value="Sel1-like"/>
</dbReference>
<evidence type="ECO:0000259" key="5">
    <source>
        <dbReference type="PROSITE" id="PS50222"/>
    </source>
</evidence>
<keyword evidence="1" id="KW-0479">Metal-binding</keyword>
<dbReference type="SMART" id="SM00671">
    <property type="entry name" value="SEL1"/>
    <property type="match status" value="3"/>
</dbReference>
<accession>A0ABP0MG67</accession>
<reference evidence="6 7" key="1">
    <citation type="submission" date="2024-02" db="EMBL/GenBank/DDBJ databases">
        <authorList>
            <person name="Chen Y."/>
            <person name="Shah S."/>
            <person name="Dougan E. K."/>
            <person name="Thang M."/>
            <person name="Chan C."/>
        </authorList>
    </citation>
    <scope>NUCLEOTIDE SEQUENCE [LARGE SCALE GENOMIC DNA]</scope>
</reference>
<dbReference type="PROSITE" id="PS00018">
    <property type="entry name" value="EF_HAND_1"/>
    <property type="match status" value="3"/>
</dbReference>
<proteinExistence type="predicted"/>
<dbReference type="SUPFAM" id="SSF47473">
    <property type="entry name" value="EF-hand"/>
    <property type="match status" value="1"/>
</dbReference>
<gene>
    <name evidence="6" type="ORF">CCMP2556_LOCUS25187</name>
</gene>
<sequence length="462" mass="51660">MFLVWIICVKSPVSPCETRARPSQDIAEEAMSAEQLRALHKKFDQNGDGKVSLTEVLEFARHMSKAIAGKDVASILEEIDTNKDGKLSLQEHLNDLHQQADGGDEEELKELENRCSADWDFKDVGIHKGLLQAAEKGDVTAQSLLAQDFFYGVHGVKKDLHTGLRWATLAADAGDRDAQELLATAFGRGHEDLQIDATRAVDYGTKAAQQGSVKSAELLGKWLGYAPPWPGNKDSSSHWHVDKVLLGFVGYWMKDYSEAIYWYQKVVAEMSDVISADPSLPSAGRNKTVVARAFNSLGVQEDRFRTQEDPERFSSARPGEAAKAMYASGWGTEKNPHRAVEYLEQAHALGHPHVVRDTMKLKDKDGDGLLSPKEFWEFGEEDGEEQLSEEEMQDFQKLDKDKNGMLSLEELRAWESGLFHTEAAMIRLIQIADKDGDMQATAQELEDAREELANSHWTQTER</sequence>
<dbReference type="Pfam" id="PF13202">
    <property type="entry name" value="EF-hand_5"/>
    <property type="match status" value="2"/>
</dbReference>
<name>A0ABP0MG67_9DINO</name>
<evidence type="ECO:0000256" key="1">
    <source>
        <dbReference type="ARBA" id="ARBA00022723"/>
    </source>
</evidence>
<feature type="domain" description="EF-hand" evidence="5">
    <location>
        <begin position="350"/>
        <end position="385"/>
    </location>
</feature>
<evidence type="ECO:0000256" key="4">
    <source>
        <dbReference type="SAM" id="MobiDB-lite"/>
    </source>
</evidence>
<dbReference type="EMBL" id="CAXAMN010016780">
    <property type="protein sequence ID" value="CAK9049074.1"/>
    <property type="molecule type" value="Genomic_DNA"/>
</dbReference>
<dbReference type="PROSITE" id="PS50222">
    <property type="entry name" value="EF_HAND_2"/>
    <property type="match status" value="4"/>
</dbReference>